<dbReference type="InterPro" id="IPR040573">
    <property type="entry name" value="TSP_N"/>
</dbReference>
<dbReference type="CDD" id="cd07560">
    <property type="entry name" value="Peptidase_S41_CPP"/>
    <property type="match status" value="1"/>
</dbReference>
<dbReference type="SUPFAM" id="SSF52096">
    <property type="entry name" value="ClpP/crotonase"/>
    <property type="match status" value="1"/>
</dbReference>
<evidence type="ECO:0000256" key="4">
    <source>
        <dbReference type="ARBA" id="ARBA00022825"/>
    </source>
</evidence>
<evidence type="ECO:0000256" key="1">
    <source>
        <dbReference type="ARBA" id="ARBA00009179"/>
    </source>
</evidence>
<dbReference type="InterPro" id="IPR029045">
    <property type="entry name" value="ClpP/crotonase-like_dom_sf"/>
</dbReference>
<dbReference type="SMART" id="SM00245">
    <property type="entry name" value="TSPc"/>
    <property type="match status" value="1"/>
</dbReference>
<dbReference type="InterPro" id="IPR001478">
    <property type="entry name" value="PDZ"/>
</dbReference>
<evidence type="ECO:0000259" key="8">
    <source>
        <dbReference type="PROSITE" id="PS50106"/>
    </source>
</evidence>
<dbReference type="PANTHER" id="PTHR32060">
    <property type="entry name" value="TAIL-SPECIFIC PROTEASE"/>
    <property type="match status" value="1"/>
</dbReference>
<evidence type="ECO:0000256" key="3">
    <source>
        <dbReference type="ARBA" id="ARBA00022801"/>
    </source>
</evidence>
<dbReference type="Proteomes" id="UP001143362">
    <property type="component" value="Unassembled WGS sequence"/>
</dbReference>
<keyword evidence="2 5" id="KW-0645">Protease</keyword>
<dbReference type="PROSITE" id="PS50106">
    <property type="entry name" value="PDZ"/>
    <property type="match status" value="1"/>
</dbReference>
<comment type="caution">
    <text evidence="9">The sequence shown here is derived from an EMBL/GenBank/DDBJ whole genome shotgun (WGS) entry which is preliminary data.</text>
</comment>
<evidence type="ECO:0000313" key="10">
    <source>
        <dbReference type="Proteomes" id="UP001143362"/>
    </source>
</evidence>
<keyword evidence="7" id="KW-0732">Signal</keyword>
<keyword evidence="3 5" id="KW-0378">Hydrolase</keyword>
<feature type="compositionally biased region" description="Acidic residues" evidence="6">
    <location>
        <begin position="637"/>
        <end position="648"/>
    </location>
</feature>
<keyword evidence="10" id="KW-1185">Reference proteome</keyword>
<sequence>MLLTLILILSLAGALLSNDSVAAVAYTKEQSTTAIDLVNKLETRHYSKREFDDALASDLFDAYFRGLDPSHLFLLQSDLDEFEPQRLQLDDEFREGNLDTGFKIFNRYQQRLETRLEWVVRELPALVEAMDFEVDESLSLEPEKRAWAKDMSEADERWRLQIKSAVLSLKLADKPQDELASTLIKRYENQQNRVQQYNEQDAFQVYANALTELYDPHTNYLSPRTSENFNINMSLSLEGIGAVLQLQDEYTKVTRVVAAGPADKQGELKPSDRIIGVAQGDDEFQDVIGWRLDEVVDLIRGPKDTTVRLQVIPASSKSTDSRKVITIVRNKVKLEEQSAQKSIVEIPDGDGVRRVGVIDIPAFYIDFEALRQGDENYKSTTRDVKQLLDELVADGVEGIIIDLRNNGGGSLQEANELTGLFIEYGPTVQIRHSSSKVFRDGKRLRSAYYEGPVAVLINRLSASASEIFAGAIQDYQRGIIIGTQSFGKGTVQTLIPLPEGQLKLTESKFYRISGESTQHRGVIPDVEFPSQYDKEQIGESSLDHALNWDKINPVRHRKYHDIPGSLDALKDQYQQRVASDPDFIYLEDSIALAAEARKITTLPLQESARLQLRETQTQKTLDIENKRRIAKGLDPLESLDEDEPEESADASAVSDDSDAVMDAALDAETAPVADDITADELAVNSSEEAESEEDDEDEDEDEDILLREAGNILLDALQIGNKAVASNS</sequence>
<protein>
    <submittedName>
        <fullName evidence="9">Peptidase S41</fullName>
    </submittedName>
</protein>
<accession>A0ABT3TG34</accession>
<dbReference type="CDD" id="cd06782">
    <property type="entry name" value="cpPDZ_CPP-like"/>
    <property type="match status" value="1"/>
</dbReference>
<organism evidence="9 10">
    <name type="scientific">Candidatus Litorirhabdus singularis</name>
    <dbReference type="NCBI Taxonomy" id="2518993"/>
    <lineage>
        <taxon>Bacteria</taxon>
        <taxon>Pseudomonadati</taxon>
        <taxon>Pseudomonadota</taxon>
        <taxon>Gammaproteobacteria</taxon>
        <taxon>Cellvibrionales</taxon>
        <taxon>Halieaceae</taxon>
        <taxon>Candidatus Litorirhabdus</taxon>
    </lineage>
</organism>
<dbReference type="InterPro" id="IPR005151">
    <property type="entry name" value="Tail-specific_protease"/>
</dbReference>
<gene>
    <name evidence="9" type="ORF">EYC98_10275</name>
</gene>
<dbReference type="InterPro" id="IPR020992">
    <property type="entry name" value="Tail_Prtase_C"/>
</dbReference>
<dbReference type="Pfam" id="PF17804">
    <property type="entry name" value="TSP_NTD"/>
    <property type="match status" value="1"/>
</dbReference>
<feature type="signal peptide" evidence="7">
    <location>
        <begin position="1"/>
        <end position="22"/>
    </location>
</feature>
<name>A0ABT3TG34_9GAMM</name>
<comment type="similarity">
    <text evidence="1 5">Belongs to the peptidase S41A family.</text>
</comment>
<dbReference type="Pfam" id="PF03572">
    <property type="entry name" value="Peptidase_S41"/>
    <property type="match status" value="1"/>
</dbReference>
<feature type="compositionally biased region" description="Acidic residues" evidence="6">
    <location>
        <begin position="687"/>
        <end position="702"/>
    </location>
</feature>
<evidence type="ECO:0000256" key="6">
    <source>
        <dbReference type="SAM" id="MobiDB-lite"/>
    </source>
</evidence>
<evidence type="ECO:0000256" key="2">
    <source>
        <dbReference type="ARBA" id="ARBA00022670"/>
    </source>
</evidence>
<proteinExistence type="inferred from homology"/>
<dbReference type="InterPro" id="IPR004447">
    <property type="entry name" value="Peptidase_S41A"/>
</dbReference>
<evidence type="ECO:0000256" key="7">
    <source>
        <dbReference type="SAM" id="SignalP"/>
    </source>
</evidence>
<dbReference type="EMBL" id="SHNN01000002">
    <property type="protein sequence ID" value="MCX2981248.1"/>
    <property type="molecule type" value="Genomic_DNA"/>
</dbReference>
<dbReference type="Gene3D" id="2.30.42.10">
    <property type="match status" value="1"/>
</dbReference>
<feature type="chain" id="PRO_5046076394" evidence="7">
    <location>
        <begin position="23"/>
        <end position="728"/>
    </location>
</feature>
<dbReference type="InterPro" id="IPR036034">
    <property type="entry name" value="PDZ_sf"/>
</dbReference>
<dbReference type="Pfam" id="PF00595">
    <property type="entry name" value="PDZ"/>
    <property type="match status" value="1"/>
</dbReference>
<dbReference type="SUPFAM" id="SSF50156">
    <property type="entry name" value="PDZ domain-like"/>
    <property type="match status" value="1"/>
</dbReference>
<dbReference type="Gene3D" id="3.90.226.10">
    <property type="entry name" value="2-enoyl-CoA Hydratase, Chain A, domain 1"/>
    <property type="match status" value="1"/>
</dbReference>
<evidence type="ECO:0000313" key="9">
    <source>
        <dbReference type="EMBL" id="MCX2981248.1"/>
    </source>
</evidence>
<dbReference type="SMART" id="SM00228">
    <property type="entry name" value="PDZ"/>
    <property type="match status" value="1"/>
</dbReference>
<feature type="domain" description="PDZ" evidence="8">
    <location>
        <begin position="230"/>
        <end position="300"/>
    </location>
</feature>
<dbReference type="Gene3D" id="3.30.750.44">
    <property type="match status" value="1"/>
</dbReference>
<evidence type="ECO:0000256" key="5">
    <source>
        <dbReference type="RuleBase" id="RU004404"/>
    </source>
</evidence>
<reference evidence="9" key="1">
    <citation type="submission" date="2019-02" db="EMBL/GenBank/DDBJ databases">
        <authorList>
            <person name="Li S.-H."/>
        </authorList>
    </citation>
    <scope>NUCLEOTIDE SEQUENCE</scope>
    <source>
        <strain evidence="9">IMCC14734</strain>
    </source>
</reference>
<feature type="region of interest" description="Disordered" evidence="6">
    <location>
        <begin position="632"/>
        <end position="702"/>
    </location>
</feature>
<feature type="compositionally biased region" description="Low complexity" evidence="6">
    <location>
        <begin position="649"/>
        <end position="667"/>
    </location>
</feature>
<dbReference type="NCBIfam" id="TIGR00225">
    <property type="entry name" value="prc"/>
    <property type="match status" value="1"/>
</dbReference>
<dbReference type="PANTHER" id="PTHR32060:SF22">
    <property type="entry name" value="CARBOXYL-TERMINAL-PROCESSING PEPTIDASE 3, CHLOROPLASTIC"/>
    <property type="match status" value="1"/>
</dbReference>
<dbReference type="Pfam" id="PF11818">
    <property type="entry name" value="DUF3340"/>
    <property type="match status" value="1"/>
</dbReference>
<keyword evidence="4 5" id="KW-0720">Serine protease</keyword>